<dbReference type="RefSeq" id="WP_284451544.1">
    <property type="nucleotide sequence ID" value="NZ_BSND01000006.1"/>
</dbReference>
<feature type="transmembrane region" description="Helical" evidence="6">
    <location>
        <begin position="21"/>
        <end position="40"/>
    </location>
</feature>
<feature type="transmembrane region" description="Helical" evidence="6">
    <location>
        <begin position="88"/>
        <end position="108"/>
    </location>
</feature>
<dbReference type="EMBL" id="BSND01000006">
    <property type="protein sequence ID" value="GLQ00393.1"/>
    <property type="molecule type" value="Genomic_DNA"/>
</dbReference>
<evidence type="ECO:0000313" key="8">
    <source>
        <dbReference type="EMBL" id="GLQ00393.1"/>
    </source>
</evidence>
<protein>
    <recommendedName>
        <fullName evidence="6">Phosphate transporter</fullName>
    </recommendedName>
</protein>
<dbReference type="InterPro" id="IPR001204">
    <property type="entry name" value="Phos_transporter"/>
</dbReference>
<feature type="transmembrane region" description="Helical" evidence="6">
    <location>
        <begin position="521"/>
        <end position="543"/>
    </location>
</feature>
<sequence>MEIKDIHKIEKQAYKKSHAELTRIGMALFFMVAVLGYSFVTSGGVPNNLFLAIATVFGAYMAMNIGANDVANNVGPAVGSKALTMTGAIVIAMIFEASGAIIAGGDVVSTIKNGIIDINAFGQESDTFIWAMMAALLAAALWLNMATFARAPVSTTHSIVGGVMGAGIAAAGFKIVNWGTMGAIVGSWVISPVIGGVVAAAFLFAIKKTIIFQENKIAASLKWVPVYVSIMAWAFVTYLVLKGLKHIWPKFLTLVNDWLFTVDIVDKPSMLQASTIGLIVAFISFFLVKASLRRRLPKLKNDRESINILFTIPLIFAAALLSFAHGANDVANAIGPLAAIHDAVMTGGINAKAGIPFWVMAVGAFGIALGLGLYGPRLIRTVGGEITELDQMRAFSIAMAAAITVIIASQLGLPVSSTHIAIGGVFGVGFLREWMDKSSSLKQEIERDKQEIQEEKRLLSALRSELNMLLDKKQKSAADYQRITQLYSSIDREKDTLKKAKKVLKKEKKSLYVKRDIVKKIVTAWLITVPAAAVLAASLFYMIKGIMS</sequence>
<dbReference type="Proteomes" id="UP001161423">
    <property type="component" value="Unassembled WGS sequence"/>
</dbReference>
<evidence type="ECO:0000313" key="9">
    <source>
        <dbReference type="Proteomes" id="UP001161423"/>
    </source>
</evidence>
<gene>
    <name evidence="8" type="ORF">GCM10007891_22460</name>
</gene>
<accession>A0ABQ5TY66</accession>
<evidence type="ECO:0000256" key="3">
    <source>
        <dbReference type="ARBA" id="ARBA00022692"/>
    </source>
</evidence>
<keyword evidence="7" id="KW-0175">Coiled coil</keyword>
<keyword evidence="6" id="KW-0592">Phosphate transport</keyword>
<feature type="transmembrane region" description="Helical" evidence="6">
    <location>
        <begin position="268"/>
        <end position="288"/>
    </location>
</feature>
<keyword evidence="9" id="KW-1185">Reference proteome</keyword>
<keyword evidence="2 6" id="KW-0813">Transport</keyword>
<organism evidence="8 9">
    <name type="scientific">Methylophaga thalassica</name>
    <dbReference type="NCBI Taxonomy" id="40223"/>
    <lineage>
        <taxon>Bacteria</taxon>
        <taxon>Pseudomonadati</taxon>
        <taxon>Pseudomonadota</taxon>
        <taxon>Gammaproteobacteria</taxon>
        <taxon>Thiotrichales</taxon>
        <taxon>Piscirickettsiaceae</taxon>
        <taxon>Methylophaga</taxon>
    </lineage>
</organism>
<dbReference type="PANTHER" id="PTHR11101">
    <property type="entry name" value="PHOSPHATE TRANSPORTER"/>
    <property type="match status" value="1"/>
</dbReference>
<feature type="transmembrane region" description="Helical" evidence="6">
    <location>
        <begin position="128"/>
        <end position="146"/>
    </location>
</feature>
<comment type="similarity">
    <text evidence="6">Belongs to the inorganic phosphate transporter (PiT) (TC 2.A.20) family.</text>
</comment>
<reference evidence="8" key="2">
    <citation type="submission" date="2023-01" db="EMBL/GenBank/DDBJ databases">
        <title>Draft genome sequence of Methylophaga thalassica strain NBRC 102424.</title>
        <authorList>
            <person name="Sun Q."/>
            <person name="Mori K."/>
        </authorList>
    </citation>
    <scope>NUCLEOTIDE SEQUENCE</scope>
    <source>
        <strain evidence="8">NBRC 102424</strain>
    </source>
</reference>
<reference evidence="8" key="1">
    <citation type="journal article" date="2014" name="Int. J. Syst. Evol. Microbiol.">
        <title>Complete genome of a new Firmicutes species belonging to the dominant human colonic microbiota ('Ruminococcus bicirculans') reveals two chromosomes and a selective capacity to utilize plant glucans.</title>
        <authorList>
            <consortium name="NISC Comparative Sequencing Program"/>
            <person name="Wegmann U."/>
            <person name="Louis P."/>
            <person name="Goesmann A."/>
            <person name="Henrissat B."/>
            <person name="Duncan S.H."/>
            <person name="Flint H.J."/>
        </authorList>
    </citation>
    <scope>NUCLEOTIDE SEQUENCE</scope>
    <source>
        <strain evidence="8">NBRC 102424</strain>
    </source>
</reference>
<name>A0ABQ5TY66_9GAMM</name>
<feature type="coiled-coil region" evidence="7">
    <location>
        <begin position="431"/>
        <end position="510"/>
    </location>
</feature>
<feature type="transmembrane region" description="Helical" evidence="6">
    <location>
        <begin position="182"/>
        <end position="206"/>
    </location>
</feature>
<comment type="caution">
    <text evidence="8">The sequence shown here is derived from an EMBL/GenBank/DDBJ whole genome shotgun (WGS) entry which is preliminary data.</text>
</comment>
<feature type="transmembrane region" description="Helical" evidence="6">
    <location>
        <begin position="394"/>
        <end position="413"/>
    </location>
</feature>
<keyword evidence="3 6" id="KW-0812">Transmembrane</keyword>
<keyword evidence="4 6" id="KW-1133">Transmembrane helix</keyword>
<evidence type="ECO:0000256" key="7">
    <source>
        <dbReference type="SAM" id="Coils"/>
    </source>
</evidence>
<comment type="subcellular location">
    <subcellularLocation>
        <location evidence="1 6">Membrane</location>
        <topology evidence="1 6">Multi-pass membrane protein</topology>
    </subcellularLocation>
</comment>
<evidence type="ECO:0000256" key="1">
    <source>
        <dbReference type="ARBA" id="ARBA00004141"/>
    </source>
</evidence>
<feature type="transmembrane region" description="Helical" evidence="6">
    <location>
        <begin position="46"/>
        <end position="67"/>
    </location>
</feature>
<dbReference type="PANTHER" id="PTHR11101:SF80">
    <property type="entry name" value="PHOSPHATE TRANSPORTER"/>
    <property type="match status" value="1"/>
</dbReference>
<feature type="transmembrane region" description="Helical" evidence="6">
    <location>
        <begin position="226"/>
        <end position="248"/>
    </location>
</feature>
<evidence type="ECO:0000256" key="5">
    <source>
        <dbReference type="ARBA" id="ARBA00023136"/>
    </source>
</evidence>
<feature type="transmembrane region" description="Helical" evidence="6">
    <location>
        <begin position="158"/>
        <end position="176"/>
    </location>
</feature>
<feature type="transmembrane region" description="Helical" evidence="6">
    <location>
        <begin position="355"/>
        <end position="374"/>
    </location>
</feature>
<proteinExistence type="inferred from homology"/>
<keyword evidence="5 6" id="KW-0472">Membrane</keyword>
<evidence type="ECO:0000256" key="6">
    <source>
        <dbReference type="RuleBase" id="RU363058"/>
    </source>
</evidence>
<evidence type="ECO:0000256" key="4">
    <source>
        <dbReference type="ARBA" id="ARBA00022989"/>
    </source>
</evidence>
<evidence type="ECO:0000256" key="2">
    <source>
        <dbReference type="ARBA" id="ARBA00022448"/>
    </source>
</evidence>
<dbReference type="Pfam" id="PF01384">
    <property type="entry name" value="PHO4"/>
    <property type="match status" value="1"/>
</dbReference>
<feature type="transmembrane region" description="Helical" evidence="6">
    <location>
        <begin position="308"/>
        <end position="327"/>
    </location>
</feature>